<keyword evidence="11 19" id="KW-0460">Magnesium</keyword>
<evidence type="ECO:0000256" key="19">
    <source>
        <dbReference type="HAMAP-Rule" id="MF_00719"/>
    </source>
</evidence>
<dbReference type="Proteomes" id="UP000247565">
    <property type="component" value="Unassembled WGS sequence"/>
</dbReference>
<evidence type="ECO:0000256" key="7">
    <source>
        <dbReference type="ARBA" id="ARBA00022475"/>
    </source>
</evidence>
<evidence type="ECO:0000256" key="12">
    <source>
        <dbReference type="ARBA" id="ARBA00022989"/>
    </source>
</evidence>
<keyword evidence="7 19" id="KW-1003">Cell membrane</keyword>
<comment type="function">
    <text evidence="14 19">Joins adenosylcobinamide-GDP and alpha-ribazole to generate adenosylcobalamin (Ado-cobalamin). Also synthesizes adenosylcobalamin 5'-phosphate from adenosylcobinamide-GDP and alpha-ribazole 5'-phosphate.</text>
</comment>
<comment type="catalytic activity">
    <reaction evidence="18 19">
        <text>alpha-ribazole 5'-phosphate + adenosylcob(III)inamide-GDP = adenosylcob(III)alamin 5'-phosphate + GMP + H(+)</text>
        <dbReference type="Rhea" id="RHEA:23560"/>
        <dbReference type="ChEBI" id="CHEBI:15378"/>
        <dbReference type="ChEBI" id="CHEBI:57918"/>
        <dbReference type="ChEBI" id="CHEBI:58115"/>
        <dbReference type="ChEBI" id="CHEBI:60487"/>
        <dbReference type="ChEBI" id="CHEBI:60493"/>
        <dbReference type="EC" id="2.7.8.26"/>
    </reaction>
</comment>
<feature type="transmembrane region" description="Helical" evidence="19">
    <location>
        <begin position="146"/>
        <end position="171"/>
    </location>
</feature>
<evidence type="ECO:0000256" key="17">
    <source>
        <dbReference type="ARBA" id="ARBA00048623"/>
    </source>
</evidence>
<dbReference type="AlphaFoldDB" id="A0A318MZE5"/>
<dbReference type="EMBL" id="QGLT01000001">
    <property type="protein sequence ID" value="PXZ02020.1"/>
    <property type="molecule type" value="Genomic_DNA"/>
</dbReference>
<gene>
    <name evidence="19" type="primary">cobS</name>
    <name evidence="20" type="ORF">DK869_03230</name>
</gene>
<evidence type="ECO:0000313" key="20">
    <source>
        <dbReference type="EMBL" id="PXZ02020.1"/>
    </source>
</evidence>
<accession>A0A318MZE5</accession>
<dbReference type="GO" id="GO:0051073">
    <property type="term" value="F:adenosylcobinamide-GDP ribazoletransferase activity"/>
    <property type="evidence" value="ECO:0007669"/>
    <property type="project" value="UniProtKB-UniRule"/>
</dbReference>
<name>A0A318MZE5_9PROT</name>
<keyword evidence="12 19" id="KW-1133">Transmembrane helix</keyword>
<dbReference type="HAMAP" id="MF_00719">
    <property type="entry name" value="CobS"/>
    <property type="match status" value="1"/>
</dbReference>
<dbReference type="GO" id="GO:0008818">
    <property type="term" value="F:cobalamin 5'-phosphate synthase activity"/>
    <property type="evidence" value="ECO:0007669"/>
    <property type="project" value="UniProtKB-UniRule"/>
</dbReference>
<comment type="cofactor">
    <cofactor evidence="1 19">
        <name>Mg(2+)</name>
        <dbReference type="ChEBI" id="CHEBI:18420"/>
    </cofactor>
</comment>
<keyword evidence="13 19" id="KW-0472">Membrane</keyword>
<proteinExistence type="inferred from homology"/>
<dbReference type="EC" id="2.7.8.26" evidence="5 19"/>
<evidence type="ECO:0000256" key="16">
    <source>
        <dbReference type="ARBA" id="ARBA00032853"/>
    </source>
</evidence>
<evidence type="ECO:0000256" key="1">
    <source>
        <dbReference type="ARBA" id="ARBA00001946"/>
    </source>
</evidence>
<dbReference type="UniPathway" id="UPA00148">
    <property type="reaction ID" value="UER00238"/>
</dbReference>
<keyword evidence="9 19" id="KW-0808">Transferase</keyword>
<dbReference type="InterPro" id="IPR003805">
    <property type="entry name" value="CobS"/>
</dbReference>
<comment type="caution">
    <text evidence="20">The sequence shown here is derived from an EMBL/GenBank/DDBJ whole genome shotgun (WGS) entry which is preliminary data.</text>
</comment>
<dbReference type="GO" id="GO:0009236">
    <property type="term" value="P:cobalamin biosynthetic process"/>
    <property type="evidence" value="ECO:0007669"/>
    <property type="project" value="UniProtKB-UniRule"/>
</dbReference>
<feature type="transmembrane region" description="Helical" evidence="19">
    <location>
        <begin position="209"/>
        <end position="226"/>
    </location>
</feature>
<comment type="similarity">
    <text evidence="4 19">Belongs to the CobS family.</text>
</comment>
<dbReference type="RefSeq" id="WP_110438538.1">
    <property type="nucleotide sequence ID" value="NZ_CP046393.1"/>
</dbReference>
<evidence type="ECO:0000256" key="6">
    <source>
        <dbReference type="ARBA" id="ARBA00015850"/>
    </source>
</evidence>
<reference evidence="20 21" key="1">
    <citation type="submission" date="2018-05" db="EMBL/GenBank/DDBJ databases">
        <title>Reference genomes for bee gut microbiota database.</title>
        <authorList>
            <person name="Ellegaard K.M."/>
        </authorList>
    </citation>
    <scope>NUCLEOTIDE SEQUENCE [LARGE SCALE GENOMIC DNA]</scope>
    <source>
        <strain evidence="20 21">ESL0284</strain>
    </source>
</reference>
<sequence>MIFLFVRKVITDFFSSLSFFSRLPIHYIYNDFHFFSFARSIWIWPFISAFIGGLEGCFIYTLSFTTLSSSIIAFSALGFHLLLTGCLHEDGLADCADGFGGGHNIDQKLTIMKDSRLGTYGVLTLLIVLGIQITSVISLMTLHQKIIPLLTAIAVLSRSSMLIPVFILSPVQSKSMASQLDHIPFIPSFIHFTVTISICLYLLNWKFTILYLLVSFITGFLFSLIINNHIKRYNGDCLGAVQVLSTTALLVTSNLLFI</sequence>
<evidence type="ECO:0000256" key="5">
    <source>
        <dbReference type="ARBA" id="ARBA00013200"/>
    </source>
</evidence>
<comment type="catalytic activity">
    <reaction evidence="17 19">
        <text>alpha-ribazole + adenosylcob(III)inamide-GDP = adenosylcob(III)alamin + GMP + H(+)</text>
        <dbReference type="Rhea" id="RHEA:16049"/>
        <dbReference type="ChEBI" id="CHEBI:10329"/>
        <dbReference type="ChEBI" id="CHEBI:15378"/>
        <dbReference type="ChEBI" id="CHEBI:18408"/>
        <dbReference type="ChEBI" id="CHEBI:58115"/>
        <dbReference type="ChEBI" id="CHEBI:60487"/>
        <dbReference type="EC" id="2.7.8.26"/>
    </reaction>
</comment>
<dbReference type="OrthoDB" id="9794626at2"/>
<evidence type="ECO:0000256" key="9">
    <source>
        <dbReference type="ARBA" id="ARBA00022679"/>
    </source>
</evidence>
<evidence type="ECO:0000256" key="8">
    <source>
        <dbReference type="ARBA" id="ARBA00022573"/>
    </source>
</evidence>
<evidence type="ECO:0000256" key="11">
    <source>
        <dbReference type="ARBA" id="ARBA00022842"/>
    </source>
</evidence>
<evidence type="ECO:0000256" key="13">
    <source>
        <dbReference type="ARBA" id="ARBA00023136"/>
    </source>
</evidence>
<organism evidence="20 21">
    <name type="scientific">Commensalibacter melissae</name>
    <dbReference type="NCBI Taxonomy" id="2070537"/>
    <lineage>
        <taxon>Bacteria</taxon>
        <taxon>Pseudomonadati</taxon>
        <taxon>Pseudomonadota</taxon>
        <taxon>Alphaproteobacteria</taxon>
        <taxon>Acetobacterales</taxon>
        <taxon>Acetobacteraceae</taxon>
    </lineage>
</organism>
<evidence type="ECO:0000313" key="21">
    <source>
        <dbReference type="Proteomes" id="UP000247565"/>
    </source>
</evidence>
<evidence type="ECO:0000256" key="14">
    <source>
        <dbReference type="ARBA" id="ARBA00025228"/>
    </source>
</evidence>
<dbReference type="PANTHER" id="PTHR34148:SF1">
    <property type="entry name" value="ADENOSYLCOBINAMIDE-GDP RIBAZOLETRANSFERASE"/>
    <property type="match status" value="1"/>
</dbReference>
<evidence type="ECO:0000256" key="3">
    <source>
        <dbReference type="ARBA" id="ARBA00004663"/>
    </source>
</evidence>
<evidence type="ECO:0000256" key="10">
    <source>
        <dbReference type="ARBA" id="ARBA00022692"/>
    </source>
</evidence>
<evidence type="ECO:0000256" key="18">
    <source>
        <dbReference type="ARBA" id="ARBA00049504"/>
    </source>
</evidence>
<comment type="subcellular location">
    <subcellularLocation>
        <location evidence="2 19">Cell membrane</location>
        <topology evidence="2 19">Multi-pass membrane protein</topology>
    </subcellularLocation>
</comment>
<comment type="pathway">
    <text evidence="3 19">Cofactor biosynthesis; adenosylcobalamin biosynthesis; adenosylcobalamin from cob(II)yrinate a,c-diamide: step 7/7.</text>
</comment>
<keyword evidence="21" id="KW-1185">Reference proteome</keyword>
<dbReference type="Pfam" id="PF02654">
    <property type="entry name" value="CobS"/>
    <property type="match status" value="1"/>
</dbReference>
<feature type="transmembrane region" description="Helical" evidence="19">
    <location>
        <begin position="41"/>
        <end position="62"/>
    </location>
</feature>
<evidence type="ECO:0000256" key="2">
    <source>
        <dbReference type="ARBA" id="ARBA00004651"/>
    </source>
</evidence>
<keyword evidence="10 19" id="KW-0812">Transmembrane</keyword>
<dbReference type="GO" id="GO:0005886">
    <property type="term" value="C:plasma membrane"/>
    <property type="evidence" value="ECO:0007669"/>
    <property type="project" value="UniProtKB-SubCell"/>
</dbReference>
<dbReference type="PANTHER" id="PTHR34148">
    <property type="entry name" value="ADENOSYLCOBINAMIDE-GDP RIBAZOLETRANSFERASE"/>
    <property type="match status" value="1"/>
</dbReference>
<evidence type="ECO:0000256" key="4">
    <source>
        <dbReference type="ARBA" id="ARBA00010561"/>
    </source>
</evidence>
<feature type="transmembrane region" description="Helical" evidence="19">
    <location>
        <begin position="183"/>
        <end position="203"/>
    </location>
</feature>
<protein>
    <recommendedName>
        <fullName evidence="6 19">Adenosylcobinamide-GDP ribazoletransferase</fullName>
        <ecNumber evidence="5 19">2.7.8.26</ecNumber>
    </recommendedName>
    <alternativeName>
        <fullName evidence="16 19">Cobalamin synthase</fullName>
    </alternativeName>
    <alternativeName>
        <fullName evidence="15 19">Cobalamin-5'-phosphate synthase</fullName>
    </alternativeName>
</protein>
<evidence type="ECO:0000256" key="15">
    <source>
        <dbReference type="ARBA" id="ARBA00032605"/>
    </source>
</evidence>
<feature type="transmembrane region" description="Helical" evidence="19">
    <location>
        <begin position="117"/>
        <end position="140"/>
    </location>
</feature>
<keyword evidence="8 19" id="KW-0169">Cobalamin biosynthesis</keyword>